<accession>A0A239A4Q2</accession>
<keyword evidence="2" id="KW-1185">Reference proteome</keyword>
<name>A0A239A4Q2_9RHOB</name>
<dbReference type="Gene3D" id="3.40.50.300">
    <property type="entry name" value="P-loop containing nucleotide triphosphate hydrolases"/>
    <property type="match status" value="1"/>
</dbReference>
<dbReference type="Proteomes" id="UP000198417">
    <property type="component" value="Unassembled WGS sequence"/>
</dbReference>
<proteinExistence type="predicted"/>
<dbReference type="EMBL" id="FZNN01000067">
    <property type="protein sequence ID" value="SNR90615.1"/>
    <property type="molecule type" value="Genomic_DNA"/>
</dbReference>
<evidence type="ECO:0000313" key="1">
    <source>
        <dbReference type="EMBL" id="SNR90615.1"/>
    </source>
</evidence>
<gene>
    <name evidence="1" type="ORF">SAMN06265370_1671</name>
</gene>
<evidence type="ECO:0000313" key="2">
    <source>
        <dbReference type="Proteomes" id="UP000198417"/>
    </source>
</evidence>
<reference evidence="1 2" key="1">
    <citation type="submission" date="2017-06" db="EMBL/GenBank/DDBJ databases">
        <authorList>
            <person name="Kim H.J."/>
            <person name="Triplett B.A."/>
        </authorList>
    </citation>
    <scope>NUCLEOTIDE SEQUENCE [LARGE SCALE GENOMIC DNA]</scope>
    <source>
        <strain evidence="1 2">DSM 29052</strain>
    </source>
</reference>
<feature type="non-terminal residue" evidence="1">
    <location>
        <position position="1"/>
    </location>
</feature>
<dbReference type="InterPro" id="IPR027417">
    <property type="entry name" value="P-loop_NTPase"/>
</dbReference>
<sequence>EGLPPVAPTLPLLDRAQIIDGGEPSLFNALSWNYGLTEFRGRADSLGAILEWAQSDEPISVRLISGPGGAGKTRLAAEAVREMRAADWTAGFLPPEAASALRVLGDGTAGLFLVVDYPEERRQIVDDLIAALAEHGHAAAPIRVLLISRRGIEDWDGYATRLKHRFGRQELVRPGALTAETALQVLEDAARGLAELMGVEVPPLDAAAGWLSPVPDDPERRLPLFAAAAGLHAVMDPGAAFDLGGAQLMQDLARRELDRVNRTSLPLGLRRAEAASAQDGLARLLALGTSCGAGLDAATLLDLQEALRVVPGVEGEVVLERVQMTSWWSKGGSGTAGRLMPLTPDRLAAAFVAQVLLKSPHPKLPEQHWFAARAGGAGYGDTISRMGYDLHALGDGSAAAFE</sequence>
<organism evidence="1 2">
    <name type="scientific">Puniceibacterium sediminis</name>
    <dbReference type="NCBI Taxonomy" id="1608407"/>
    <lineage>
        <taxon>Bacteria</taxon>
        <taxon>Pseudomonadati</taxon>
        <taxon>Pseudomonadota</taxon>
        <taxon>Alphaproteobacteria</taxon>
        <taxon>Rhodobacterales</taxon>
        <taxon>Paracoccaceae</taxon>
        <taxon>Puniceibacterium</taxon>
    </lineage>
</organism>
<dbReference type="AlphaFoldDB" id="A0A239A4Q2"/>
<dbReference type="SUPFAM" id="SSF52540">
    <property type="entry name" value="P-loop containing nucleoside triphosphate hydrolases"/>
    <property type="match status" value="1"/>
</dbReference>
<feature type="non-terminal residue" evidence="1">
    <location>
        <position position="402"/>
    </location>
</feature>
<protein>
    <submittedName>
        <fullName evidence="1">Uncharacterized protein</fullName>
    </submittedName>
</protein>